<dbReference type="Proteomes" id="UP000809829">
    <property type="component" value="Unassembled WGS sequence"/>
</dbReference>
<reference evidence="2 3" key="1">
    <citation type="submission" date="2021-01" db="EMBL/GenBank/DDBJ databases">
        <title>Genomic Encyclopedia of Type Strains, Phase IV (KMG-IV): sequencing the most valuable type-strain genomes for metagenomic binning, comparative biology and taxonomic classification.</title>
        <authorList>
            <person name="Goeker M."/>
        </authorList>
    </citation>
    <scope>NUCLEOTIDE SEQUENCE [LARGE SCALE GENOMIC DNA]</scope>
    <source>
        <strain evidence="2 3">DSM 104297</strain>
    </source>
</reference>
<gene>
    <name evidence="2" type="ORF">JOC83_001818</name>
</gene>
<protein>
    <submittedName>
        <fullName evidence="2">Uncharacterized protein</fullName>
    </submittedName>
</protein>
<sequence>MKKVTSILLIVVALIGLGGTGAAYYHLEQKRQMNEKMIEDDVKVVDESSTTK</sequence>
<organism evidence="2 3">
    <name type="scientific">Priestia iocasae</name>
    <dbReference type="NCBI Taxonomy" id="2291674"/>
    <lineage>
        <taxon>Bacteria</taxon>
        <taxon>Bacillati</taxon>
        <taxon>Bacillota</taxon>
        <taxon>Bacilli</taxon>
        <taxon>Bacillales</taxon>
        <taxon>Bacillaceae</taxon>
        <taxon>Priestia</taxon>
    </lineage>
</organism>
<keyword evidence="3" id="KW-1185">Reference proteome</keyword>
<feature type="transmembrane region" description="Helical" evidence="1">
    <location>
        <begin position="6"/>
        <end position="27"/>
    </location>
</feature>
<keyword evidence="1" id="KW-0472">Membrane</keyword>
<evidence type="ECO:0000256" key="1">
    <source>
        <dbReference type="SAM" id="Phobius"/>
    </source>
</evidence>
<comment type="caution">
    <text evidence="2">The sequence shown here is derived from an EMBL/GenBank/DDBJ whole genome shotgun (WGS) entry which is preliminary data.</text>
</comment>
<accession>A0ABS2QU23</accession>
<evidence type="ECO:0000313" key="2">
    <source>
        <dbReference type="EMBL" id="MBM7702971.1"/>
    </source>
</evidence>
<keyword evidence="1" id="KW-1133">Transmembrane helix</keyword>
<name>A0ABS2QU23_9BACI</name>
<evidence type="ECO:0000313" key="3">
    <source>
        <dbReference type="Proteomes" id="UP000809829"/>
    </source>
</evidence>
<keyword evidence="1" id="KW-0812">Transmembrane</keyword>
<proteinExistence type="predicted"/>
<dbReference type="RefSeq" id="WP_205187267.1">
    <property type="nucleotide sequence ID" value="NZ_JAFBFC010000003.1"/>
</dbReference>
<dbReference type="EMBL" id="JAFBFC010000003">
    <property type="protein sequence ID" value="MBM7702971.1"/>
    <property type="molecule type" value="Genomic_DNA"/>
</dbReference>